<dbReference type="NCBIfam" id="TIGR00172">
    <property type="entry name" value="maf"/>
    <property type="match status" value="1"/>
</dbReference>
<dbReference type="Pfam" id="PF02545">
    <property type="entry name" value="Maf"/>
    <property type="match status" value="1"/>
</dbReference>
<dbReference type="GO" id="GO:0047429">
    <property type="term" value="F:nucleoside triphosphate diphosphatase activity"/>
    <property type="evidence" value="ECO:0007669"/>
    <property type="project" value="UniProtKB-EC"/>
</dbReference>
<organism evidence="10">
    <name type="scientific">Alsobacter sp. KACC 23698</name>
    <dbReference type="NCBI Taxonomy" id="3149229"/>
    <lineage>
        <taxon>Bacteria</taxon>
        <taxon>Pseudomonadati</taxon>
        <taxon>Pseudomonadota</taxon>
        <taxon>Alphaproteobacteria</taxon>
        <taxon>Hyphomicrobiales</taxon>
        <taxon>Alsobacteraceae</taxon>
        <taxon>Alsobacter</taxon>
    </lineage>
</organism>
<comment type="function">
    <text evidence="9">Nucleoside triphosphate pyrophosphatase that hydrolyzes dTTP and UTP. May have a dual role in cell division arrest and in preventing the incorporation of modified nucleotides into cellular nucleic acids.</text>
</comment>
<feature type="site" description="Important for substrate specificity" evidence="9">
    <location>
        <position position="85"/>
    </location>
</feature>
<feature type="active site" description="Proton acceptor" evidence="9">
    <location>
        <position position="84"/>
    </location>
</feature>
<comment type="subcellular location">
    <subcellularLocation>
        <location evidence="2 9">Cytoplasm</location>
    </subcellularLocation>
</comment>
<dbReference type="AlphaFoldDB" id="A0AAU7JJ11"/>
<protein>
    <recommendedName>
        <fullName evidence="9">dTTP/UTP pyrophosphatase</fullName>
        <shortName evidence="9">dTTPase/UTPase</shortName>
        <ecNumber evidence="9">3.6.1.9</ecNumber>
    </recommendedName>
    <alternativeName>
        <fullName evidence="9">Nucleoside triphosphate pyrophosphatase</fullName>
    </alternativeName>
    <alternativeName>
        <fullName evidence="9">Nucleotide pyrophosphatase</fullName>
        <shortName evidence="9">Nucleotide PPase</shortName>
    </alternativeName>
</protein>
<dbReference type="HAMAP" id="MF_00528">
    <property type="entry name" value="Maf"/>
    <property type="match status" value="1"/>
</dbReference>
<dbReference type="InterPro" id="IPR003697">
    <property type="entry name" value="Maf-like"/>
</dbReference>
<keyword evidence="3 9" id="KW-0963">Cytoplasm</keyword>
<sequence length="212" mass="23151">MAAEPKDWRPKLILASASPRRLALLQQIGIEPDALLPSDLDESPLKGERPKALARRLAREKAERALGVLRTRDELKGGFIVAADTVVARGSRILPKPEHVDEAAQCLRLLSGRGHRVYTGLCVVTPKEGFRERVVETRVAFKHLSRSDIEAYLASGEWRGKAGGYAVQGRAAAFVTKLVGSYSSVVGLPLYEVMALLGGEGYPIHMSWLNSL</sequence>
<keyword evidence="4 9" id="KW-0378">Hydrolase</keyword>
<comment type="caution">
    <text evidence="9">Lacks conserved residue(s) required for the propagation of feature annotation.</text>
</comment>
<comment type="catalytic activity">
    <reaction evidence="9">
        <text>UTP + H2O = UMP + diphosphate + H(+)</text>
        <dbReference type="Rhea" id="RHEA:29395"/>
        <dbReference type="ChEBI" id="CHEBI:15377"/>
        <dbReference type="ChEBI" id="CHEBI:15378"/>
        <dbReference type="ChEBI" id="CHEBI:33019"/>
        <dbReference type="ChEBI" id="CHEBI:46398"/>
        <dbReference type="ChEBI" id="CHEBI:57865"/>
        <dbReference type="EC" id="3.6.1.9"/>
    </reaction>
</comment>
<dbReference type="EC" id="3.6.1.9" evidence="9"/>
<evidence type="ECO:0000313" key="10">
    <source>
        <dbReference type="EMBL" id="XBO40129.1"/>
    </source>
</evidence>
<evidence type="ECO:0000256" key="6">
    <source>
        <dbReference type="ARBA" id="ARBA00050213"/>
    </source>
</evidence>
<comment type="catalytic activity">
    <reaction evidence="6">
        <text>N(7)-methyl-GTP + H2O = N(7)-methyl-GMP + diphosphate + H(+)</text>
        <dbReference type="Rhea" id="RHEA:58744"/>
        <dbReference type="ChEBI" id="CHEBI:15377"/>
        <dbReference type="ChEBI" id="CHEBI:15378"/>
        <dbReference type="ChEBI" id="CHEBI:33019"/>
        <dbReference type="ChEBI" id="CHEBI:58285"/>
        <dbReference type="ChEBI" id="CHEBI:87133"/>
    </reaction>
</comment>
<feature type="site" description="Important for substrate specificity" evidence="9">
    <location>
        <position position="168"/>
    </location>
</feature>
<dbReference type="GO" id="GO:0009117">
    <property type="term" value="P:nucleotide metabolic process"/>
    <property type="evidence" value="ECO:0007669"/>
    <property type="project" value="UniProtKB-KW"/>
</dbReference>
<evidence type="ECO:0000256" key="3">
    <source>
        <dbReference type="ARBA" id="ARBA00022490"/>
    </source>
</evidence>
<dbReference type="InterPro" id="IPR029001">
    <property type="entry name" value="ITPase-like_fam"/>
</dbReference>
<dbReference type="RefSeq" id="WP_406856984.1">
    <property type="nucleotide sequence ID" value="NZ_CP157484.1"/>
</dbReference>
<dbReference type="Gene3D" id="3.90.950.10">
    <property type="match status" value="1"/>
</dbReference>
<dbReference type="PANTHER" id="PTHR43213">
    <property type="entry name" value="BIFUNCTIONAL DTTP/UTP PYROPHOSPHATASE/METHYLTRANSFERASE PROTEIN-RELATED"/>
    <property type="match status" value="1"/>
</dbReference>
<keyword evidence="5 9" id="KW-0546">Nucleotide metabolism</keyword>
<comment type="similarity">
    <text evidence="9">Belongs to the Maf family. YhdE subfamily.</text>
</comment>
<evidence type="ECO:0000256" key="7">
    <source>
        <dbReference type="ARBA" id="ARBA00053369"/>
    </source>
</evidence>
<feature type="site" description="Important for substrate specificity" evidence="9">
    <location>
        <position position="20"/>
    </location>
</feature>
<dbReference type="PIRSF" id="PIRSF006305">
    <property type="entry name" value="Maf"/>
    <property type="match status" value="1"/>
</dbReference>
<dbReference type="SUPFAM" id="SSF52972">
    <property type="entry name" value="ITPase-like"/>
    <property type="match status" value="1"/>
</dbReference>
<dbReference type="CDD" id="cd00555">
    <property type="entry name" value="Maf"/>
    <property type="match status" value="1"/>
</dbReference>
<dbReference type="PANTHER" id="PTHR43213:SF5">
    <property type="entry name" value="BIFUNCTIONAL DTTP_UTP PYROPHOSPHATASE_METHYLTRANSFERASE PROTEIN-RELATED"/>
    <property type="match status" value="1"/>
</dbReference>
<dbReference type="EMBL" id="CP157484">
    <property type="protein sequence ID" value="XBO40129.1"/>
    <property type="molecule type" value="Genomic_DNA"/>
</dbReference>
<evidence type="ECO:0000256" key="4">
    <source>
        <dbReference type="ARBA" id="ARBA00022801"/>
    </source>
</evidence>
<name>A0AAU7JJ11_9HYPH</name>
<accession>A0AAU7JJ11</accession>
<dbReference type="GO" id="GO:0005737">
    <property type="term" value="C:cytoplasm"/>
    <property type="evidence" value="ECO:0007669"/>
    <property type="project" value="UniProtKB-SubCell"/>
</dbReference>
<comment type="similarity">
    <text evidence="8">Belongs to the Maf family. YceF subfamily.</text>
</comment>
<reference evidence="10" key="1">
    <citation type="submission" date="2024-05" db="EMBL/GenBank/DDBJ databases">
        <authorList>
            <person name="Kim S."/>
            <person name="Heo J."/>
            <person name="Choi H."/>
            <person name="Choi Y."/>
            <person name="Kwon S.-W."/>
            <person name="Kim Y."/>
        </authorList>
    </citation>
    <scope>NUCLEOTIDE SEQUENCE</scope>
    <source>
        <strain evidence="10">KACC 23698</strain>
    </source>
</reference>
<evidence type="ECO:0000256" key="9">
    <source>
        <dbReference type="HAMAP-Rule" id="MF_00528"/>
    </source>
</evidence>
<proteinExistence type="inferred from homology"/>
<comment type="function">
    <text evidence="7">Nucleoside triphosphate pyrophosphatase that hydrolyzes 7-methyl-GTP (m(7)GTP). May have a dual role in cell division arrest and in preventing the incorporation of modified nucleotides into cellular nucleic acids.</text>
</comment>
<comment type="catalytic activity">
    <reaction evidence="9">
        <text>dTTP + H2O = dTMP + diphosphate + H(+)</text>
        <dbReference type="Rhea" id="RHEA:28534"/>
        <dbReference type="ChEBI" id="CHEBI:15377"/>
        <dbReference type="ChEBI" id="CHEBI:15378"/>
        <dbReference type="ChEBI" id="CHEBI:33019"/>
        <dbReference type="ChEBI" id="CHEBI:37568"/>
        <dbReference type="ChEBI" id="CHEBI:63528"/>
        <dbReference type="EC" id="3.6.1.9"/>
    </reaction>
</comment>
<evidence type="ECO:0000256" key="2">
    <source>
        <dbReference type="ARBA" id="ARBA00004496"/>
    </source>
</evidence>
<dbReference type="FunFam" id="3.90.950.10:FF:000005">
    <property type="entry name" value="7-methyl-GTP pyrophosphatase"/>
    <property type="match status" value="1"/>
</dbReference>
<comment type="cofactor">
    <cofactor evidence="1 9">
        <name>a divalent metal cation</name>
        <dbReference type="ChEBI" id="CHEBI:60240"/>
    </cofactor>
</comment>
<evidence type="ECO:0000256" key="8">
    <source>
        <dbReference type="ARBA" id="ARBA00060749"/>
    </source>
</evidence>
<gene>
    <name evidence="10" type="ORF">ABEG18_04940</name>
</gene>
<dbReference type="NCBIfam" id="NF002401">
    <property type="entry name" value="PRK01441.1"/>
    <property type="match status" value="1"/>
</dbReference>
<evidence type="ECO:0000256" key="1">
    <source>
        <dbReference type="ARBA" id="ARBA00001968"/>
    </source>
</evidence>
<evidence type="ECO:0000256" key="5">
    <source>
        <dbReference type="ARBA" id="ARBA00023080"/>
    </source>
</evidence>